<dbReference type="PRINTS" id="PR00419">
    <property type="entry name" value="ADXRDTASE"/>
</dbReference>
<protein>
    <submittedName>
        <fullName evidence="7">Glutamate synthase</fullName>
    </submittedName>
</protein>
<dbReference type="Gene3D" id="3.50.50.60">
    <property type="entry name" value="FAD/NAD(P)-binding domain"/>
    <property type="match status" value="2"/>
</dbReference>
<dbReference type="InterPro" id="IPR009051">
    <property type="entry name" value="Helical_ferredxn"/>
</dbReference>
<keyword evidence="2" id="KW-0560">Oxidoreductase</keyword>
<evidence type="ECO:0000313" key="7">
    <source>
        <dbReference type="EMBL" id="ATL89217.1"/>
    </source>
</evidence>
<keyword evidence="1" id="KW-0028">Amino-acid biosynthesis</keyword>
<dbReference type="InterPro" id="IPR036188">
    <property type="entry name" value="FAD/NAD-bd_sf"/>
</dbReference>
<dbReference type="PANTHER" id="PTHR43100:SF3">
    <property type="entry name" value="FAD_NAD(P)-BINDING DOMAIN-CONTAINING PROTEIN"/>
    <property type="match status" value="1"/>
</dbReference>
<sequence>MGKITGFMDYTRKTSTDVPPLERIENFNEFHVWLSREEQQTQAARCMDCGVPFCQAGMMIGGMASGCPLNNLIPEWNDLVYQGKWELALHRLRATNRFPEFTSRVCPALCEAACTCGDVTGSSVTVRENEHAIVETGYAKGWLHAAPPPARTGKSVAVIGSGPAGLSVAEYLNIRGHAVTVFERADRVGGLLMYGIPNMKLDKAVIERRIRIMQAEGVEFRTSMDVGGAVDAGSILNSYDAVVLCCGAKKARDLNVPGRDANGVHFAVDYLTSVTKSLLDSKFADGRAIDAKGKNVLVIGGGDTGNDCQGTALRQGCTDLVALEMMPQPPKERAASNPWPEWPRVLKVDYGQTECMAKFGKDPRVYQTTVKEFLKDDAGNLTAAVISYLKPERDPETGRTNMVPTGEEFTYNCELAFIAAGFVGCESYVADAFGVSLTGRGCVDTDHFRTNVDKVFACGDMRRGQSLVVWGLREGRDCAAEVDRYLMGYTNL</sequence>
<reference evidence="7 8" key="1">
    <citation type="submission" date="2017-10" db="EMBL/GenBank/DDBJ databases">
        <title>Complete Genome Sequence of Faecalibacterium prausnitzii isolated from the gut of healthy adult Indian.</title>
        <authorList>
            <person name="Bag S."/>
            <person name="Ghosh T.S."/>
            <person name="Das B."/>
        </authorList>
    </citation>
    <scope>NUCLEOTIDE SEQUENCE [LARGE SCALE GENOMIC DNA]</scope>
    <source>
        <strain evidence="7 8">Indica</strain>
    </source>
</reference>
<proteinExistence type="predicted"/>
<evidence type="ECO:0000256" key="2">
    <source>
        <dbReference type="ARBA" id="ARBA00023002"/>
    </source>
</evidence>
<evidence type="ECO:0000259" key="5">
    <source>
        <dbReference type="Pfam" id="PF07992"/>
    </source>
</evidence>
<dbReference type="GO" id="GO:0051536">
    <property type="term" value="F:iron-sulfur cluster binding"/>
    <property type="evidence" value="ECO:0007669"/>
    <property type="project" value="InterPro"/>
</dbReference>
<dbReference type="AlphaFoldDB" id="A0A291T7T1"/>
<evidence type="ECO:0000259" key="6">
    <source>
        <dbReference type="Pfam" id="PF14691"/>
    </source>
</evidence>
<gene>
    <name evidence="7" type="ORF">CRH10_02265</name>
</gene>
<organism evidence="7 8">
    <name type="scientific">Faecalibacterium prausnitzii</name>
    <dbReference type="NCBI Taxonomy" id="853"/>
    <lineage>
        <taxon>Bacteria</taxon>
        <taxon>Bacillati</taxon>
        <taxon>Bacillota</taxon>
        <taxon>Clostridia</taxon>
        <taxon>Eubacteriales</taxon>
        <taxon>Oscillospiraceae</taxon>
        <taxon>Faecalibacterium</taxon>
    </lineage>
</organism>
<dbReference type="PANTHER" id="PTHR43100">
    <property type="entry name" value="GLUTAMATE SYNTHASE [NADPH] SMALL CHAIN"/>
    <property type="match status" value="1"/>
</dbReference>
<evidence type="ECO:0000256" key="1">
    <source>
        <dbReference type="ARBA" id="ARBA00022605"/>
    </source>
</evidence>
<dbReference type="InterPro" id="IPR023753">
    <property type="entry name" value="FAD/NAD-binding_dom"/>
</dbReference>
<dbReference type="EMBL" id="CP023819">
    <property type="protein sequence ID" value="ATL89217.1"/>
    <property type="molecule type" value="Genomic_DNA"/>
</dbReference>
<dbReference type="Gene3D" id="1.10.1060.10">
    <property type="entry name" value="Alpha-helical ferredoxin"/>
    <property type="match status" value="1"/>
</dbReference>
<dbReference type="InterPro" id="IPR028261">
    <property type="entry name" value="DPD_II"/>
</dbReference>
<feature type="domain" description="FAD/NAD(P)-binding" evidence="5">
    <location>
        <begin position="155"/>
        <end position="468"/>
    </location>
</feature>
<comment type="pathway">
    <text evidence="4">Amino-acid biosynthesis.</text>
</comment>
<evidence type="ECO:0000313" key="8">
    <source>
        <dbReference type="Proteomes" id="UP000223709"/>
    </source>
</evidence>
<feature type="domain" description="Dihydroprymidine dehydrogenase" evidence="6">
    <location>
        <begin position="23"/>
        <end position="140"/>
    </location>
</feature>
<dbReference type="NCBIfam" id="TIGR01317">
    <property type="entry name" value="GOGAT_sm_gam"/>
    <property type="match status" value="1"/>
</dbReference>
<dbReference type="Proteomes" id="UP000223709">
    <property type="component" value="Chromosome"/>
</dbReference>
<name>A0A291T7T1_9FIRM</name>
<dbReference type="GO" id="GO:0016639">
    <property type="term" value="F:oxidoreductase activity, acting on the CH-NH2 group of donors, NAD or NADP as acceptor"/>
    <property type="evidence" value="ECO:0007669"/>
    <property type="project" value="InterPro"/>
</dbReference>
<dbReference type="InterPro" id="IPR051394">
    <property type="entry name" value="Glutamate_Synthase"/>
</dbReference>
<dbReference type="GO" id="GO:0006537">
    <property type="term" value="P:glutamate biosynthetic process"/>
    <property type="evidence" value="ECO:0007669"/>
    <property type="project" value="UniProtKB-KW"/>
</dbReference>
<dbReference type="Pfam" id="PF07992">
    <property type="entry name" value="Pyr_redox_2"/>
    <property type="match status" value="1"/>
</dbReference>
<dbReference type="SUPFAM" id="SSF51971">
    <property type="entry name" value="Nucleotide-binding domain"/>
    <property type="match status" value="1"/>
</dbReference>
<keyword evidence="3" id="KW-0314">Glutamate biosynthesis</keyword>
<dbReference type="Pfam" id="PF14691">
    <property type="entry name" value="Fer4_20"/>
    <property type="match status" value="1"/>
</dbReference>
<evidence type="ECO:0000256" key="4">
    <source>
        <dbReference type="ARBA" id="ARBA00029440"/>
    </source>
</evidence>
<evidence type="ECO:0000256" key="3">
    <source>
        <dbReference type="ARBA" id="ARBA00023164"/>
    </source>
</evidence>
<dbReference type="SUPFAM" id="SSF46548">
    <property type="entry name" value="alpha-helical ferredoxin"/>
    <property type="match status" value="1"/>
</dbReference>
<dbReference type="InterPro" id="IPR006005">
    <property type="entry name" value="Glut_synth_ssu1"/>
</dbReference>
<dbReference type="RefSeq" id="WP_098922642.1">
    <property type="nucleotide sequence ID" value="NZ_CP023819.1"/>
</dbReference>
<accession>A0A291T7T1</accession>